<sequence length="61" mass="7504">MNGKTFIFTLMVGLVLYRFRYRLLNEILKREAIQKRVVQWGMSIPFIRHRLMPTLFLQKYK</sequence>
<evidence type="ECO:0000313" key="1">
    <source>
        <dbReference type="EMBL" id="CUA79892.1"/>
    </source>
</evidence>
<evidence type="ECO:0000313" key="2">
    <source>
        <dbReference type="Proteomes" id="UP000182738"/>
    </source>
</evidence>
<dbReference type="STRING" id="1325335.GCA_001418025_01200"/>
<proteinExistence type="predicted"/>
<protein>
    <submittedName>
        <fullName evidence="1">Uncharacterized protein</fullName>
    </submittedName>
</protein>
<dbReference type="AlphaFoldDB" id="A0A0K6GML7"/>
<dbReference type="EMBL" id="CYGZ01000006">
    <property type="protein sequence ID" value="CUA79892.1"/>
    <property type="molecule type" value="Genomic_DNA"/>
</dbReference>
<gene>
    <name evidence="1" type="ORF">Ga0061060_106100</name>
</gene>
<accession>A0A0K6GML7</accession>
<keyword evidence="2" id="KW-1185">Reference proteome</keyword>
<dbReference type="Proteomes" id="UP000182738">
    <property type="component" value="Unassembled WGS sequence"/>
</dbReference>
<name>A0A0K6GML7_9BACL</name>
<reference evidence="2" key="1">
    <citation type="submission" date="2015-08" db="EMBL/GenBank/DDBJ databases">
        <authorList>
            <person name="Varghese N."/>
        </authorList>
    </citation>
    <scope>NUCLEOTIDE SEQUENCE [LARGE SCALE GENOMIC DNA]</scope>
    <source>
        <strain evidence="2">DSM 27374</strain>
    </source>
</reference>
<organism evidence="1 2">
    <name type="scientific">Anoxybacillus suryakundensis</name>
    <dbReference type="NCBI Taxonomy" id="1325335"/>
    <lineage>
        <taxon>Bacteria</taxon>
        <taxon>Bacillati</taxon>
        <taxon>Bacillota</taxon>
        <taxon>Bacilli</taxon>
        <taxon>Bacillales</taxon>
        <taxon>Anoxybacillaceae</taxon>
        <taxon>Anoxybacillus</taxon>
    </lineage>
</organism>
<dbReference type="RefSeq" id="WP_055440972.1">
    <property type="nucleotide sequence ID" value="NZ_BAABDZ010000006.1"/>
</dbReference>
<dbReference type="OrthoDB" id="2696719at2"/>